<keyword evidence="1" id="KW-1133">Transmembrane helix</keyword>
<evidence type="ECO:0000256" key="1">
    <source>
        <dbReference type="SAM" id="Phobius"/>
    </source>
</evidence>
<reference evidence="3 4" key="1">
    <citation type="submission" date="2020-04" db="EMBL/GenBank/DDBJ databases">
        <title>MicrobeNet Type strains.</title>
        <authorList>
            <person name="Nicholson A.C."/>
        </authorList>
    </citation>
    <scope>NUCLEOTIDE SEQUENCE [LARGE SCALE GENOMIC DNA]</scope>
    <source>
        <strain evidence="3 4">ATCC BAA-787</strain>
    </source>
</reference>
<feature type="domain" description="DUF4190" evidence="2">
    <location>
        <begin position="30"/>
        <end position="84"/>
    </location>
</feature>
<feature type="transmembrane region" description="Helical" evidence="1">
    <location>
        <begin position="30"/>
        <end position="54"/>
    </location>
</feature>
<keyword evidence="4" id="KW-1185">Reference proteome</keyword>
<dbReference type="RefSeq" id="WP_168679386.1">
    <property type="nucleotide sequence ID" value="NZ_JAAXOY010000357.1"/>
</dbReference>
<gene>
    <name evidence="3" type="ORF">HGA02_13145</name>
</gene>
<dbReference type="InterPro" id="IPR025241">
    <property type="entry name" value="DUF4190"/>
</dbReference>
<feature type="transmembrane region" description="Helical" evidence="1">
    <location>
        <begin position="66"/>
        <end position="91"/>
    </location>
</feature>
<keyword evidence="1" id="KW-0472">Membrane</keyword>
<dbReference type="Pfam" id="PF13828">
    <property type="entry name" value="DUF4190"/>
    <property type="match status" value="1"/>
</dbReference>
<evidence type="ECO:0000313" key="3">
    <source>
        <dbReference type="EMBL" id="NKY40443.1"/>
    </source>
</evidence>
<sequence length="224" mass="23012">MNEPLGPGDDYPEPYYAAGWEDAPARREPLAGWALAAGVLLVAPLALVLGIVALRRTSAHGTRGRGMAVAAIVLGALGTLGVVVAVVVGFVTAQTTRPLPGDVASARDAHAVQLVTGTCVEQLPADGSVDVVRVVPCAQPHEAQVVTEYDFAENAVWPGQQAADARVAKACVLDDTETAAGVRPVTWAPTEQGWSRGDRRGLCLAVVEGGSVTGSFLDGSATLP</sequence>
<proteinExistence type="predicted"/>
<comment type="caution">
    <text evidence="3">The sequence shown here is derived from an EMBL/GenBank/DDBJ whole genome shotgun (WGS) entry which is preliminary data.</text>
</comment>
<evidence type="ECO:0000259" key="2">
    <source>
        <dbReference type="Pfam" id="PF13828"/>
    </source>
</evidence>
<dbReference type="EMBL" id="JAAXOY010000357">
    <property type="protein sequence ID" value="NKY40443.1"/>
    <property type="molecule type" value="Genomic_DNA"/>
</dbReference>
<name>A0ABX1K5Z8_9CELL</name>
<keyword evidence="1" id="KW-0812">Transmembrane</keyword>
<dbReference type="Proteomes" id="UP000777774">
    <property type="component" value="Unassembled WGS sequence"/>
</dbReference>
<organism evidence="3 4">
    <name type="scientific">Cellulomonas septica</name>
    <dbReference type="NCBI Taxonomy" id="285080"/>
    <lineage>
        <taxon>Bacteria</taxon>
        <taxon>Bacillati</taxon>
        <taxon>Actinomycetota</taxon>
        <taxon>Actinomycetes</taxon>
        <taxon>Micrococcales</taxon>
        <taxon>Cellulomonadaceae</taxon>
        <taxon>Cellulomonas</taxon>
    </lineage>
</organism>
<protein>
    <submittedName>
        <fullName evidence="3">DUF4190 domain-containing protein</fullName>
    </submittedName>
</protein>
<accession>A0ABX1K5Z8</accession>
<evidence type="ECO:0000313" key="4">
    <source>
        <dbReference type="Proteomes" id="UP000777774"/>
    </source>
</evidence>